<sequence>MRPVVSSPSAPNCFKLPIVALRNLSDSAPLSAIDDKPLESTSVNPGAFSRTERSSSPCNAPDARACDNCIRAFRDSCADEPPKKDDLFSSSASLIACSPLPSVAPVAKTRAAKLAVLSKFDREFIAAIYEASNNCCGVALVVSYVASRY</sequence>
<organism evidence="1">
    <name type="scientific">bioreactor metagenome</name>
    <dbReference type="NCBI Taxonomy" id="1076179"/>
    <lineage>
        <taxon>unclassified sequences</taxon>
        <taxon>metagenomes</taxon>
        <taxon>ecological metagenomes</taxon>
    </lineage>
</organism>
<proteinExistence type="predicted"/>
<comment type="caution">
    <text evidence="1">The sequence shown here is derived from an EMBL/GenBank/DDBJ whole genome shotgun (WGS) entry which is preliminary data.</text>
</comment>
<evidence type="ECO:0000313" key="1">
    <source>
        <dbReference type="EMBL" id="MPM12692.1"/>
    </source>
</evidence>
<accession>A0A644X954</accession>
<dbReference type="EMBL" id="VSSQ01002010">
    <property type="protein sequence ID" value="MPM12692.1"/>
    <property type="molecule type" value="Genomic_DNA"/>
</dbReference>
<reference evidence="1" key="1">
    <citation type="submission" date="2019-08" db="EMBL/GenBank/DDBJ databases">
        <authorList>
            <person name="Kucharzyk K."/>
            <person name="Murdoch R.W."/>
            <person name="Higgins S."/>
            <person name="Loffler F."/>
        </authorList>
    </citation>
    <scope>NUCLEOTIDE SEQUENCE</scope>
</reference>
<dbReference type="AlphaFoldDB" id="A0A644X954"/>
<protein>
    <submittedName>
        <fullName evidence="1">Uncharacterized protein</fullName>
    </submittedName>
</protein>
<name>A0A644X954_9ZZZZ</name>
<gene>
    <name evidence="1" type="ORF">SDC9_59046</name>
</gene>